<evidence type="ECO:0000259" key="2">
    <source>
        <dbReference type="Pfam" id="PF04324"/>
    </source>
</evidence>
<sequence>MGKGVLVSPTVFGNIMLGPTAQNIEDKSDTSTTEQGIEFLKAKGAIIAPTLFNEEITTMYAGLRAATEHSDYQIFLRAEKKLVTVGGIRSTGLTASMAIAEYVRDLLVEGGLKIGKQSVLPQLTMPNLGEAGVRPYQDESLIEKEESYGEIICHCERVSRGEIRDALVSDLPATTLGGLGRRTRAGLGRCQGFYCHAQLRTLLAGEK</sequence>
<protein>
    <submittedName>
        <fullName evidence="3">Unannotated protein</fullName>
    </submittedName>
</protein>
<dbReference type="InterPro" id="IPR052745">
    <property type="entry name" value="G3P_Oxidase/Oxidoreductase"/>
</dbReference>
<dbReference type="CDD" id="cd19946">
    <property type="entry name" value="GlpA-like_Fer2_BFD-like"/>
    <property type="match status" value="1"/>
</dbReference>
<name>A0A6J7VBY2_9ZZZZ</name>
<proteinExistence type="predicted"/>
<dbReference type="PANTHER" id="PTHR42720">
    <property type="entry name" value="GLYCEROL-3-PHOSPHATE DEHYDROGENASE"/>
    <property type="match status" value="1"/>
</dbReference>
<accession>A0A6J7VBY2</accession>
<dbReference type="AlphaFoldDB" id="A0A6J7VBY2"/>
<reference evidence="3" key="1">
    <citation type="submission" date="2020-05" db="EMBL/GenBank/DDBJ databases">
        <authorList>
            <person name="Chiriac C."/>
            <person name="Salcher M."/>
            <person name="Ghai R."/>
            <person name="Kavagutti S V."/>
        </authorList>
    </citation>
    <scope>NUCLEOTIDE SEQUENCE</scope>
</reference>
<dbReference type="Pfam" id="PF04324">
    <property type="entry name" value="Fer2_BFD"/>
    <property type="match status" value="1"/>
</dbReference>
<evidence type="ECO:0000259" key="1">
    <source>
        <dbReference type="Pfam" id="PF01266"/>
    </source>
</evidence>
<gene>
    <name evidence="3" type="ORF">UFOPK4401_00763</name>
</gene>
<dbReference type="Gene3D" id="3.30.9.10">
    <property type="entry name" value="D-Amino Acid Oxidase, subunit A, domain 2"/>
    <property type="match status" value="1"/>
</dbReference>
<organism evidence="3">
    <name type="scientific">freshwater metagenome</name>
    <dbReference type="NCBI Taxonomy" id="449393"/>
    <lineage>
        <taxon>unclassified sequences</taxon>
        <taxon>metagenomes</taxon>
        <taxon>ecological metagenomes</taxon>
    </lineage>
</organism>
<dbReference type="InterPro" id="IPR007419">
    <property type="entry name" value="BFD-like_2Fe2S-bd_dom"/>
</dbReference>
<evidence type="ECO:0000313" key="3">
    <source>
        <dbReference type="EMBL" id="CAB5075379.1"/>
    </source>
</evidence>
<dbReference type="InterPro" id="IPR041854">
    <property type="entry name" value="BFD-like_2Fe2S-bd_dom_sf"/>
</dbReference>
<feature type="domain" description="BFD-like [2Fe-2S]-binding" evidence="2">
    <location>
        <begin position="151"/>
        <end position="204"/>
    </location>
</feature>
<dbReference type="Gene3D" id="1.10.10.1100">
    <property type="entry name" value="BFD-like [2Fe-2S]-binding domain"/>
    <property type="match status" value="1"/>
</dbReference>
<feature type="domain" description="FAD dependent oxidoreductase" evidence="1">
    <location>
        <begin position="2"/>
        <end position="106"/>
    </location>
</feature>
<dbReference type="PANTHER" id="PTHR42720:SF1">
    <property type="entry name" value="GLYCEROL 3-PHOSPHATE OXIDASE"/>
    <property type="match status" value="1"/>
</dbReference>
<dbReference type="EMBL" id="CAFBRB010000073">
    <property type="protein sequence ID" value="CAB5075379.1"/>
    <property type="molecule type" value="Genomic_DNA"/>
</dbReference>
<dbReference type="InterPro" id="IPR006076">
    <property type="entry name" value="FAD-dep_OxRdtase"/>
</dbReference>
<dbReference type="Pfam" id="PF01266">
    <property type="entry name" value="DAO"/>
    <property type="match status" value="1"/>
</dbReference>